<dbReference type="PANTHER" id="PTHR48191:SF2">
    <property type="entry name" value="PROTEIN HHL1, CHLOROPLASTIC"/>
    <property type="match status" value="1"/>
</dbReference>
<reference evidence="1" key="1">
    <citation type="journal article" date="2020" name="bioRxiv">
        <title>Hybrid origin of Populus tomentosa Carr. identified through genome sequencing and phylogenomic analysis.</title>
        <authorList>
            <person name="An X."/>
            <person name="Gao K."/>
            <person name="Chen Z."/>
            <person name="Li J."/>
            <person name="Yang X."/>
            <person name="Yang X."/>
            <person name="Zhou J."/>
            <person name="Guo T."/>
            <person name="Zhao T."/>
            <person name="Huang S."/>
            <person name="Miao D."/>
            <person name="Khan W.U."/>
            <person name="Rao P."/>
            <person name="Ye M."/>
            <person name="Lei B."/>
            <person name="Liao W."/>
            <person name="Wang J."/>
            <person name="Ji L."/>
            <person name="Li Y."/>
            <person name="Guo B."/>
            <person name="Mustafa N.S."/>
            <person name="Li S."/>
            <person name="Yun Q."/>
            <person name="Keller S.R."/>
            <person name="Mao J."/>
            <person name="Zhang R."/>
            <person name="Strauss S.H."/>
        </authorList>
    </citation>
    <scope>NUCLEOTIDE SEQUENCE</scope>
    <source>
        <strain evidence="1">GM15</strain>
        <tissue evidence="1">Leaf</tissue>
    </source>
</reference>
<gene>
    <name evidence="1" type="ORF">POTOM_004775</name>
</gene>
<sequence>MVHWYSLSHITGGGTGTIAKIMVSATDDVLEKYIYKDTLARNLAAVVYRATSVIGRVMNGQEKARHIVVVMAKTATQVWTRDERKPEAGCGFKSEERFYRIEGLLHIAAYGIDYFRNHHATMSIELRTAQINKMYSNADQEQLETLPMPSFLAGSYDPYRWVEYFGESGGHLHLVPRLRAGTNHQADVYGMRRDYSGWLVKCQVDLHVVRTLFDGSLISMPVPNLRLLCVIRRGSYDHDSLIVLQAHGPIIRFNTKDESSKASRVLGFFSSVHRWYIESLAGDSWSMDDQIQLYFHPFTLSFVFDFGFSSLCL</sequence>
<dbReference type="OrthoDB" id="605328at2759"/>
<evidence type="ECO:0000313" key="2">
    <source>
        <dbReference type="Proteomes" id="UP000886885"/>
    </source>
</evidence>
<dbReference type="AlphaFoldDB" id="A0A8X8AFR7"/>
<dbReference type="InterPro" id="IPR045388">
    <property type="entry name" value="HHL1-like"/>
</dbReference>
<protein>
    <submittedName>
        <fullName evidence="1">Uncharacterized protein</fullName>
    </submittedName>
</protein>
<comment type="caution">
    <text evidence="1">The sequence shown here is derived from an EMBL/GenBank/DDBJ whole genome shotgun (WGS) entry which is preliminary data.</text>
</comment>
<dbReference type="EMBL" id="JAAWWB010000002">
    <property type="protein sequence ID" value="KAG6788698.1"/>
    <property type="molecule type" value="Genomic_DNA"/>
</dbReference>
<proteinExistence type="predicted"/>
<organism evidence="1 2">
    <name type="scientific">Populus tomentosa</name>
    <name type="common">Chinese white poplar</name>
    <dbReference type="NCBI Taxonomy" id="118781"/>
    <lineage>
        <taxon>Eukaryota</taxon>
        <taxon>Viridiplantae</taxon>
        <taxon>Streptophyta</taxon>
        <taxon>Embryophyta</taxon>
        <taxon>Tracheophyta</taxon>
        <taxon>Spermatophyta</taxon>
        <taxon>Magnoliopsida</taxon>
        <taxon>eudicotyledons</taxon>
        <taxon>Gunneridae</taxon>
        <taxon>Pentapetalae</taxon>
        <taxon>rosids</taxon>
        <taxon>fabids</taxon>
        <taxon>Malpighiales</taxon>
        <taxon>Salicaceae</taxon>
        <taxon>Saliceae</taxon>
        <taxon>Populus</taxon>
    </lineage>
</organism>
<dbReference type="PANTHER" id="PTHR48191">
    <property type="entry name" value="PROTEIN HHL1 CHLOROPLASTIC"/>
    <property type="match status" value="1"/>
</dbReference>
<keyword evidence="2" id="KW-1185">Reference proteome</keyword>
<dbReference type="Proteomes" id="UP000886885">
    <property type="component" value="Chromosome 1D"/>
</dbReference>
<evidence type="ECO:0000313" key="1">
    <source>
        <dbReference type="EMBL" id="KAG6788698.1"/>
    </source>
</evidence>
<accession>A0A8X8AFR7</accession>
<name>A0A8X8AFR7_POPTO</name>